<proteinExistence type="inferred from homology"/>
<dbReference type="Proteomes" id="UP000718281">
    <property type="component" value="Unassembled WGS sequence"/>
</dbReference>
<evidence type="ECO:0000313" key="10">
    <source>
        <dbReference type="Proteomes" id="UP000726105"/>
    </source>
</evidence>
<dbReference type="Pfam" id="PF00535">
    <property type="entry name" value="Glycos_transf_2"/>
    <property type="match status" value="1"/>
</dbReference>
<comment type="caution">
    <text evidence="6">The sequence shown here is derived from an EMBL/GenBank/DDBJ whole genome shotgun (WGS) entry which is preliminary data.</text>
</comment>
<evidence type="ECO:0000313" key="7">
    <source>
        <dbReference type="EMBL" id="MBK7271871.1"/>
    </source>
</evidence>
<gene>
    <name evidence="6" type="ORF">IPF40_08845</name>
    <name evidence="7" type="ORF">IPI13_01425</name>
    <name evidence="8" type="ORF">IPP00_14045</name>
</gene>
<dbReference type="Proteomes" id="UP000726105">
    <property type="component" value="Unassembled WGS sequence"/>
</dbReference>
<accession>A0A935CDR5</accession>
<name>A0A935CDR5_9MICO</name>
<organism evidence="6 9">
    <name type="scientific">Candidatus Phosphoribacter hodrii</name>
    <dbReference type="NCBI Taxonomy" id="2953743"/>
    <lineage>
        <taxon>Bacteria</taxon>
        <taxon>Bacillati</taxon>
        <taxon>Actinomycetota</taxon>
        <taxon>Actinomycetes</taxon>
        <taxon>Micrococcales</taxon>
        <taxon>Dermatophilaceae</taxon>
        <taxon>Candidatus Phosphoribacter</taxon>
    </lineage>
</organism>
<keyword evidence="3" id="KW-0328">Glycosyltransferase</keyword>
<comment type="similarity">
    <text evidence="2">Belongs to the glycosyltransferase 2 family.</text>
</comment>
<protein>
    <submittedName>
        <fullName evidence="6">Glycosyltransferase family 2 protein</fullName>
    </submittedName>
</protein>
<feature type="domain" description="Glycosyltransferase 2-like" evidence="5">
    <location>
        <begin position="11"/>
        <end position="173"/>
    </location>
</feature>
<evidence type="ECO:0000259" key="5">
    <source>
        <dbReference type="Pfam" id="PF00535"/>
    </source>
</evidence>
<sequence>MLESQALTAAVVIITYRRPHFVRTCLEHLAALTRAPEETYVIDASPDGLTRDVVADFPTVRYLHSDAGPGTMATSRAMALAATTCDVLVFLDDDANADPDWLKQLLLPYADPTVAAVGGRARNGQPGEETEGLDQIGLLTADGKLLGFFAADPGHDVDVDHLLGANMSVRREVLLALGGIRDNYPGTCLREESDMFLRVRQAGHRIVYTPSAVVTHVAAPYVHGRRFDLRYHYYGHRNHIVLLTSTIGTRDPRTRRYVASVLREDIAGGLKEGAGALVDSDLAPRARIRRAGGRVLRAGVAAAGLVTGGVAAGRIAVAARRSASTPAP</sequence>
<dbReference type="EMBL" id="JADJIB010000001">
    <property type="protein sequence ID" value="MBK7271871.1"/>
    <property type="molecule type" value="Genomic_DNA"/>
</dbReference>
<evidence type="ECO:0000313" key="8">
    <source>
        <dbReference type="EMBL" id="MBL0005039.1"/>
    </source>
</evidence>
<evidence type="ECO:0000313" key="9">
    <source>
        <dbReference type="Proteomes" id="UP000718281"/>
    </source>
</evidence>
<dbReference type="EMBL" id="JADIXZ010000004">
    <property type="protein sequence ID" value="MBK6301143.1"/>
    <property type="molecule type" value="Genomic_DNA"/>
</dbReference>
<dbReference type="InterPro" id="IPR029044">
    <property type="entry name" value="Nucleotide-diphossugar_trans"/>
</dbReference>
<dbReference type="Proteomes" id="UP000886632">
    <property type="component" value="Unassembled WGS sequence"/>
</dbReference>
<evidence type="ECO:0000256" key="1">
    <source>
        <dbReference type="ARBA" id="ARBA00004776"/>
    </source>
</evidence>
<dbReference type="PANTHER" id="PTHR43179">
    <property type="entry name" value="RHAMNOSYLTRANSFERASE WBBL"/>
    <property type="match status" value="1"/>
</dbReference>
<reference evidence="9 10" key="1">
    <citation type="submission" date="2020-10" db="EMBL/GenBank/DDBJ databases">
        <title>Connecting structure to function with the recovery of over 1000 high-quality activated sludge metagenome-assembled genomes encoding full-length rRNA genes using long-read sequencing.</title>
        <authorList>
            <person name="Singleton C.M."/>
            <person name="Petriglieri F."/>
            <person name="Kristensen J.M."/>
            <person name="Kirkegaard R.H."/>
            <person name="Michaelsen T.Y."/>
            <person name="Andersen M.H."/>
            <person name="Karst S.M."/>
            <person name="Dueholm M.S."/>
            <person name="Nielsen P.H."/>
            <person name="Albertsen M."/>
        </authorList>
    </citation>
    <scope>NUCLEOTIDE SEQUENCE [LARGE SCALE GENOMIC DNA]</scope>
    <source>
        <strain evidence="6">AalE_18-Q3-R2-46_BAT3C.188</strain>
        <strain evidence="7">Ega_18-Q3-R5-49_MAXAC.001</strain>
        <strain evidence="8">Ribe_18-Q3-R11-54_MAXAC.001</strain>
    </source>
</reference>
<dbReference type="SUPFAM" id="SSF53448">
    <property type="entry name" value="Nucleotide-diphospho-sugar transferases"/>
    <property type="match status" value="1"/>
</dbReference>
<keyword evidence="4" id="KW-0808">Transferase</keyword>
<evidence type="ECO:0000256" key="3">
    <source>
        <dbReference type="ARBA" id="ARBA00022676"/>
    </source>
</evidence>
<dbReference type="AlphaFoldDB" id="A0A935CDR5"/>
<evidence type="ECO:0000256" key="2">
    <source>
        <dbReference type="ARBA" id="ARBA00006739"/>
    </source>
</evidence>
<dbReference type="Gene3D" id="3.90.550.10">
    <property type="entry name" value="Spore Coat Polysaccharide Biosynthesis Protein SpsA, Chain A"/>
    <property type="match status" value="1"/>
</dbReference>
<dbReference type="EMBL" id="JADKGK010000024">
    <property type="protein sequence ID" value="MBL0005039.1"/>
    <property type="molecule type" value="Genomic_DNA"/>
</dbReference>
<dbReference type="PANTHER" id="PTHR43179:SF12">
    <property type="entry name" value="GALACTOFURANOSYLTRANSFERASE GLFT2"/>
    <property type="match status" value="1"/>
</dbReference>
<evidence type="ECO:0000256" key="4">
    <source>
        <dbReference type="ARBA" id="ARBA00022679"/>
    </source>
</evidence>
<dbReference type="InterPro" id="IPR001173">
    <property type="entry name" value="Glyco_trans_2-like"/>
</dbReference>
<dbReference type="GO" id="GO:0016757">
    <property type="term" value="F:glycosyltransferase activity"/>
    <property type="evidence" value="ECO:0007669"/>
    <property type="project" value="UniProtKB-KW"/>
</dbReference>
<evidence type="ECO:0000313" key="6">
    <source>
        <dbReference type="EMBL" id="MBK6301143.1"/>
    </source>
</evidence>
<comment type="pathway">
    <text evidence="1">Cell wall biogenesis; cell wall polysaccharide biosynthesis.</text>
</comment>